<protein>
    <recommendedName>
        <fullName evidence="4">Copper chaperone PCu(A)C</fullName>
    </recommendedName>
</protein>
<dbReference type="AlphaFoldDB" id="A0AA97CUK6"/>
<dbReference type="Pfam" id="PF04314">
    <property type="entry name" value="PCuAC"/>
    <property type="match status" value="1"/>
</dbReference>
<feature type="signal peptide" evidence="2">
    <location>
        <begin position="1"/>
        <end position="21"/>
    </location>
</feature>
<reference evidence="3" key="1">
    <citation type="submission" date="2023-06" db="EMBL/GenBank/DDBJ databases">
        <title>Gordonia sp. nov. and Pseudochrobactrum sp. nov., two species isolated from the burying beetle Nicrophorus vespilloides.</title>
        <authorList>
            <person name="Poehlein A."/>
            <person name="Guzman J."/>
            <person name="Daniel R."/>
            <person name="Vilcinskas A."/>
        </authorList>
    </citation>
    <scope>NUCLEOTIDE SEQUENCE</scope>
    <source>
        <strain evidence="3">MP11Mi</strain>
    </source>
</reference>
<evidence type="ECO:0008006" key="4">
    <source>
        <dbReference type="Google" id="ProtNLM"/>
    </source>
</evidence>
<dbReference type="SUPFAM" id="SSF110087">
    <property type="entry name" value="DR1885-like metal-binding protein"/>
    <property type="match status" value="1"/>
</dbReference>
<dbReference type="PANTHER" id="PTHR36302">
    <property type="entry name" value="BLR7088 PROTEIN"/>
    <property type="match status" value="1"/>
</dbReference>
<dbReference type="PROSITE" id="PS51257">
    <property type="entry name" value="PROKAR_LIPOPROTEIN"/>
    <property type="match status" value="1"/>
</dbReference>
<sequence>MARRYLLRSAGLTAFAAAALASATLITACSTDTENASDADSVTVSQPWIKATDDPAADNGMTSAFGIVENSSDHDIRIVSASSDAAKNVELHEVVESGGQTTMREVDGGIVVPANGSVTLDPGGEHFMLMGVTKPVRAGDVATITARFDDGSTETIDAIARDFDGNQENYSPSATAPAAESGAHGGHS</sequence>
<dbReference type="EMBL" id="CP128986">
    <property type="protein sequence ID" value="WOC11465.1"/>
    <property type="molecule type" value="Genomic_DNA"/>
</dbReference>
<keyword evidence="2" id="KW-0732">Signal</keyword>
<gene>
    <name evidence="3" type="ORF">MP11Mi_05330</name>
</gene>
<organism evidence="3">
    <name type="scientific">Gordonia sp. MP11Mi</name>
    <dbReference type="NCBI Taxonomy" id="3022769"/>
    <lineage>
        <taxon>Bacteria</taxon>
        <taxon>Bacillati</taxon>
        <taxon>Actinomycetota</taxon>
        <taxon>Actinomycetes</taxon>
        <taxon>Mycobacteriales</taxon>
        <taxon>Gordoniaceae</taxon>
        <taxon>Gordonia</taxon>
    </lineage>
</organism>
<dbReference type="RefSeq" id="WP_420040779.1">
    <property type="nucleotide sequence ID" value="NZ_CP128986.1"/>
</dbReference>
<dbReference type="InterPro" id="IPR058248">
    <property type="entry name" value="Lxx211020-like"/>
</dbReference>
<dbReference type="PANTHER" id="PTHR36302:SF1">
    <property type="entry name" value="COPPER CHAPERONE PCU(A)C"/>
    <property type="match status" value="1"/>
</dbReference>
<evidence type="ECO:0000256" key="1">
    <source>
        <dbReference type="SAM" id="MobiDB-lite"/>
    </source>
</evidence>
<name>A0AA97CUK6_9ACTN</name>
<feature type="region of interest" description="Disordered" evidence="1">
    <location>
        <begin position="164"/>
        <end position="188"/>
    </location>
</feature>
<dbReference type="InterPro" id="IPR007410">
    <property type="entry name" value="LpqE-like"/>
</dbReference>
<proteinExistence type="predicted"/>
<dbReference type="Gene3D" id="2.60.40.1890">
    <property type="entry name" value="PCu(A)C copper chaperone"/>
    <property type="match status" value="1"/>
</dbReference>
<evidence type="ECO:0000313" key="3">
    <source>
        <dbReference type="EMBL" id="WOC11465.1"/>
    </source>
</evidence>
<evidence type="ECO:0000256" key="2">
    <source>
        <dbReference type="SAM" id="SignalP"/>
    </source>
</evidence>
<dbReference type="InterPro" id="IPR036182">
    <property type="entry name" value="PCuAC_sf"/>
</dbReference>
<feature type="chain" id="PRO_5041700299" description="Copper chaperone PCu(A)C" evidence="2">
    <location>
        <begin position="22"/>
        <end position="188"/>
    </location>
</feature>
<accession>A0AA97CUK6</accession>